<feature type="transmembrane region" description="Helical" evidence="7">
    <location>
        <begin position="175"/>
        <end position="199"/>
    </location>
</feature>
<feature type="transmembrane region" description="Helical" evidence="7">
    <location>
        <begin position="358"/>
        <end position="381"/>
    </location>
</feature>
<feature type="transmembrane region" description="Helical" evidence="7">
    <location>
        <begin position="205"/>
        <end position="228"/>
    </location>
</feature>
<feature type="transmembrane region" description="Helical" evidence="7">
    <location>
        <begin position="97"/>
        <end position="120"/>
    </location>
</feature>
<evidence type="ECO:0000256" key="6">
    <source>
        <dbReference type="ARBA" id="ARBA00023136"/>
    </source>
</evidence>
<feature type="transmembrane region" description="Helical" evidence="7">
    <location>
        <begin position="302"/>
        <end position="318"/>
    </location>
</feature>
<name>A0A0R3LYU0_9BRAD</name>
<dbReference type="GO" id="GO:0015293">
    <property type="term" value="F:symporter activity"/>
    <property type="evidence" value="ECO:0007669"/>
    <property type="project" value="TreeGrafter"/>
</dbReference>
<dbReference type="Pfam" id="PF07670">
    <property type="entry name" value="Gate"/>
    <property type="match status" value="1"/>
</dbReference>
<proteinExistence type="inferred from homology"/>
<evidence type="ECO:0000259" key="8">
    <source>
        <dbReference type="Pfam" id="PF01773"/>
    </source>
</evidence>
<dbReference type="Proteomes" id="UP000051913">
    <property type="component" value="Unassembled WGS sequence"/>
</dbReference>
<evidence type="ECO:0000259" key="9">
    <source>
        <dbReference type="Pfam" id="PF07662"/>
    </source>
</evidence>
<keyword evidence="12" id="KW-1185">Reference proteome</keyword>
<keyword evidence="4 7" id="KW-0812">Transmembrane</keyword>
<dbReference type="AlphaFoldDB" id="A0A0R3LYU0"/>
<dbReference type="EMBL" id="LLXX01000131">
    <property type="protein sequence ID" value="KRR04034.1"/>
    <property type="molecule type" value="Genomic_DNA"/>
</dbReference>
<dbReference type="InterPro" id="IPR008276">
    <property type="entry name" value="C_nuclsd_transpt"/>
</dbReference>
<evidence type="ECO:0000256" key="2">
    <source>
        <dbReference type="ARBA" id="ARBA00009033"/>
    </source>
</evidence>
<evidence type="ECO:0000256" key="4">
    <source>
        <dbReference type="ARBA" id="ARBA00022692"/>
    </source>
</evidence>
<keyword evidence="6 7" id="KW-0472">Membrane</keyword>
<accession>A0A0R3LYU0</accession>
<keyword evidence="3" id="KW-1003">Cell membrane</keyword>
<evidence type="ECO:0000313" key="11">
    <source>
        <dbReference type="EMBL" id="KRR04034.1"/>
    </source>
</evidence>
<keyword evidence="5 7" id="KW-1133">Transmembrane helix</keyword>
<sequence>MLQLQSAFGVLALLAVAWSLSENRRAVSLRQMAVGLAVTVVTALVLLKLPPVAKAFGAINDAVNTIAAATRAGTSFVFGYLGGGALPFDLKAPGADFILAFQALPIVLVMSVLTTLLFYWRVLPPIVRGMAWLLERTLGVGGAVGLSTAANIFLGMVEAPLFIRPYLAQLTRSELFLVMTGGMAGIAGTVLVLYATFLAPLIPDAAAHFVIASVLGAPAAILVSLIMVPETSDKRTGGSLEDPDMHASSTMDAIVKGTTAGLELLLNIVAMLLVLVALVYLVNAMLGLLPEIGGGKISLQRLLGYLMAPVCWLMGLPWPQAITGGSLMGTKTVLNELIAYVELSKLGADTLDPRSRLIMLYAMCGFANFASLGIMIGGLGTMAPERREEINALGLKSIVSGTLTTCLMGAVVGVMT</sequence>
<evidence type="ECO:0000256" key="5">
    <source>
        <dbReference type="ARBA" id="ARBA00022989"/>
    </source>
</evidence>
<dbReference type="STRING" id="1518501.CQ10_40865"/>
<dbReference type="GO" id="GO:0005337">
    <property type="term" value="F:nucleoside transmembrane transporter activity"/>
    <property type="evidence" value="ECO:0007669"/>
    <property type="project" value="InterPro"/>
</dbReference>
<reference evidence="11 12" key="1">
    <citation type="submission" date="2014-03" db="EMBL/GenBank/DDBJ databases">
        <title>Bradyrhizobium valentinum sp. nov., isolated from effective nodules of Lupinus mariae-josephae, a lupine endemic of basic-lime soils in Eastern Spain.</title>
        <authorList>
            <person name="Duran D."/>
            <person name="Rey L."/>
            <person name="Navarro A."/>
            <person name="Busquets A."/>
            <person name="Imperial J."/>
            <person name="Ruiz-Argueso T."/>
        </authorList>
    </citation>
    <scope>NUCLEOTIDE SEQUENCE [LARGE SCALE GENOMIC DNA]</scope>
    <source>
        <strain evidence="11 12">LmjM3</strain>
    </source>
</reference>
<comment type="caution">
    <text evidence="11">The sequence shown here is derived from an EMBL/GenBank/DDBJ whole genome shotgun (WGS) entry which is preliminary data.</text>
</comment>
<evidence type="ECO:0000256" key="7">
    <source>
        <dbReference type="SAM" id="Phobius"/>
    </source>
</evidence>
<feature type="transmembrane region" description="Helical" evidence="7">
    <location>
        <begin position="29"/>
        <end position="47"/>
    </location>
</feature>
<gene>
    <name evidence="11" type="ORF">CP49_12765</name>
</gene>
<dbReference type="Pfam" id="PF01773">
    <property type="entry name" value="Nucleos_tra2_N"/>
    <property type="match status" value="1"/>
</dbReference>
<evidence type="ECO:0000259" key="10">
    <source>
        <dbReference type="Pfam" id="PF07670"/>
    </source>
</evidence>
<evidence type="ECO:0000256" key="1">
    <source>
        <dbReference type="ARBA" id="ARBA00004651"/>
    </source>
</evidence>
<dbReference type="GO" id="GO:0005886">
    <property type="term" value="C:plasma membrane"/>
    <property type="evidence" value="ECO:0007669"/>
    <property type="project" value="UniProtKB-SubCell"/>
</dbReference>
<evidence type="ECO:0000256" key="3">
    <source>
        <dbReference type="ARBA" id="ARBA00022475"/>
    </source>
</evidence>
<dbReference type="OrthoDB" id="9766455at2"/>
<dbReference type="PANTHER" id="PTHR10590">
    <property type="entry name" value="SODIUM/NUCLEOSIDE COTRANSPORTER"/>
    <property type="match status" value="1"/>
</dbReference>
<dbReference type="RefSeq" id="WP_057852441.1">
    <property type="nucleotide sequence ID" value="NZ_LLXX01000131.1"/>
</dbReference>
<comment type="similarity">
    <text evidence="2">Belongs to the concentrative nucleoside transporter (CNT) (TC 2.A.41) family.</text>
</comment>
<evidence type="ECO:0000313" key="12">
    <source>
        <dbReference type="Proteomes" id="UP000051913"/>
    </source>
</evidence>
<dbReference type="InterPro" id="IPR011642">
    <property type="entry name" value="Gate_dom"/>
</dbReference>
<comment type="subcellular location">
    <subcellularLocation>
        <location evidence="1">Cell membrane</location>
        <topology evidence="1">Multi-pass membrane protein</topology>
    </subcellularLocation>
</comment>
<dbReference type="Pfam" id="PF07662">
    <property type="entry name" value="Nucleos_tra2_C"/>
    <property type="match status" value="1"/>
</dbReference>
<feature type="domain" description="Concentrative nucleoside transporter C-terminal" evidence="9">
    <location>
        <begin position="208"/>
        <end position="413"/>
    </location>
</feature>
<dbReference type="InterPro" id="IPR002668">
    <property type="entry name" value="CNT_N_dom"/>
</dbReference>
<organism evidence="11 12">
    <name type="scientific">Bradyrhizobium valentinum</name>
    <dbReference type="NCBI Taxonomy" id="1518501"/>
    <lineage>
        <taxon>Bacteria</taxon>
        <taxon>Pseudomonadati</taxon>
        <taxon>Pseudomonadota</taxon>
        <taxon>Alphaproteobacteria</taxon>
        <taxon>Hyphomicrobiales</taxon>
        <taxon>Nitrobacteraceae</taxon>
        <taxon>Bradyrhizobium</taxon>
    </lineage>
</organism>
<protein>
    <submittedName>
        <fullName evidence="11">Nucleoside:proton symporter</fullName>
    </submittedName>
</protein>
<dbReference type="PANTHER" id="PTHR10590:SF4">
    <property type="entry name" value="SOLUTE CARRIER FAMILY 28 MEMBER 3"/>
    <property type="match status" value="1"/>
</dbReference>
<dbReference type="InterPro" id="IPR011657">
    <property type="entry name" value="CNT_C_dom"/>
</dbReference>
<feature type="domain" description="Nucleoside transporter/FeoB GTPase Gate" evidence="10">
    <location>
        <begin position="101"/>
        <end position="200"/>
    </location>
</feature>
<feature type="transmembrane region" description="Helical" evidence="7">
    <location>
        <begin position="393"/>
        <end position="415"/>
    </location>
</feature>
<feature type="transmembrane region" description="Helical" evidence="7">
    <location>
        <begin position="264"/>
        <end position="282"/>
    </location>
</feature>
<feature type="transmembrane region" description="Helical" evidence="7">
    <location>
        <begin position="140"/>
        <end position="163"/>
    </location>
</feature>
<feature type="domain" description="Concentrative nucleoside transporter N-terminal" evidence="8">
    <location>
        <begin position="8"/>
        <end position="81"/>
    </location>
</feature>